<comment type="caution">
    <text evidence="2">The sequence shown here is derived from an EMBL/GenBank/DDBJ whole genome shotgun (WGS) entry which is preliminary data.</text>
</comment>
<dbReference type="Pfam" id="PF04233">
    <property type="entry name" value="Phage_Mu_F"/>
    <property type="match status" value="1"/>
</dbReference>
<evidence type="ECO:0000259" key="1">
    <source>
        <dbReference type="Pfam" id="PF04233"/>
    </source>
</evidence>
<dbReference type="AlphaFoldDB" id="A0A2S5JE25"/>
<evidence type="ECO:0000313" key="2">
    <source>
        <dbReference type="EMBL" id="PPB79772.1"/>
    </source>
</evidence>
<dbReference type="NCBIfam" id="TIGR01641">
    <property type="entry name" value="phageSPP1_gp7"/>
    <property type="match status" value="1"/>
</dbReference>
<organism evidence="2 3">
    <name type="scientific">Albidovulum inexpectatum</name>
    <dbReference type="NCBI Taxonomy" id="196587"/>
    <lineage>
        <taxon>Bacteria</taxon>
        <taxon>Pseudomonadati</taxon>
        <taxon>Pseudomonadota</taxon>
        <taxon>Alphaproteobacteria</taxon>
        <taxon>Rhodobacterales</taxon>
        <taxon>Paracoccaceae</taxon>
        <taxon>Albidovulum</taxon>
    </lineage>
</organism>
<keyword evidence="3" id="KW-1185">Reference proteome</keyword>
<accession>A0A2S5JE25</accession>
<evidence type="ECO:0000313" key="3">
    <source>
        <dbReference type="Proteomes" id="UP000239736"/>
    </source>
</evidence>
<sequence>MPAADGGGISFDAPFHVQVAQARAMAPMLAEAFYGLTPEKRALAFTVSGLARLDQVQAVADSLIRAEEQGWSFARWKAWAEAQEWTLPRHRLETIFRTNLQTNYMAGHWRNFELARRSRPWLMFDAINDSRVRPHHLALDGVIRAVDDPVWDRISPPLGFNCRCTLRSLTDRAARRRGGRTEIIPAEGHADGGQWGRRPRKLLERLSDPVEARAARCDARDFVSDPTGRPIWCSEARAAELLTLLTAYTRPDPETCAAAARTELFRDFVEGAPGAPDLWPIAALDDDLMATLGVRNRVVWLSRQTLASHLAKHPEIGAEQYAMIQEMATSGHVWAARSDRHFLFVLGGYRLTVKVERSLQWSWAVSLFRVGGRKLVPAKSTRIR</sequence>
<gene>
    <name evidence="2" type="ORF">LV82_02563</name>
</gene>
<reference evidence="2 3" key="1">
    <citation type="submission" date="2018-01" db="EMBL/GenBank/DDBJ databases">
        <title>Genomic Encyclopedia of Archaeal and Bacterial Type Strains, Phase II (KMG-II): from individual species to whole genera.</title>
        <authorList>
            <person name="Goeker M."/>
        </authorList>
    </citation>
    <scope>NUCLEOTIDE SEQUENCE [LARGE SCALE GENOMIC DNA]</scope>
    <source>
        <strain evidence="2 3">DSM 12048</strain>
    </source>
</reference>
<name>A0A2S5JE25_9RHOB</name>
<dbReference type="EMBL" id="PRDS01000009">
    <property type="protein sequence ID" value="PPB79772.1"/>
    <property type="molecule type" value="Genomic_DNA"/>
</dbReference>
<feature type="domain" description="Phage head morphogenesis" evidence="1">
    <location>
        <begin position="58"/>
        <end position="166"/>
    </location>
</feature>
<dbReference type="InterPro" id="IPR006528">
    <property type="entry name" value="Phage_head_morphogenesis_dom"/>
</dbReference>
<dbReference type="RefSeq" id="WP_104072273.1">
    <property type="nucleotide sequence ID" value="NZ_PRDS01000009.1"/>
</dbReference>
<proteinExistence type="predicted"/>
<dbReference type="Proteomes" id="UP000239736">
    <property type="component" value="Unassembled WGS sequence"/>
</dbReference>
<dbReference type="OrthoDB" id="9813502at2"/>
<protein>
    <submittedName>
        <fullName evidence="2">SPP1 gp7 family putative phage head morphogenesis protein</fullName>
    </submittedName>
</protein>